<dbReference type="PANTHER" id="PTHR21301:SF12">
    <property type="match status" value="1"/>
</dbReference>
<name>A0ABN9LJ23_9NEOB</name>
<accession>A0ABN9LJ23</accession>
<sequence>MSFSTLSYNQEEASSIISQITTPGTFLHTPSEELRTREFEKDLRRFTALDLHSITLAEYHRVQRIPRGLRVPLRPTLFQENTEFCTKFESILNKCSMDLIVLTIDFLQKEISELKTKITSSEQQLKSTSSPEDFQILKEKIDKNVSDLRDTLQARKRNKFLTTSCSGQSRKTRRGRRLRPRSTQDDDQISGTDISSNIVYNISSYCLSPSEMTILQKDLALSSWNRNFYRFFRNVRLKAHFSNSSISTALPPEPIENIFTSQALNLRVPSTFQPPHFYHPVETYIDFVKKDIQEVLGSIVRGDIHIKNNLTNDEHRALLTLKENKELIIKPADKGGAIVILDRSYYMDEIRNQLNDLDTYQPVSYNPSFSIAREIKELITHYRGLGTIDEKLGHFLINPHPVIPVFYTLPKVHKHLTKPPGRPIVASTNSIFSPLAITLDKILSPLVPHIVSFLKDTTDFLTSLQGLGTLPRDCILVSMDVNSLYTSIRHVDGVEAVMLFLSQHTNFSIDQLNFCKDLLTLILTKNIFLFEDQFYIQKRGTAMGSNTSYVYPHPSFKLHVIYWKRFIDDIFFIWTGDDKTLLSFYKDLNEYVPGLTFSISHDSCSMNFLDTTVIIKEGRNIETDLYVKPTDKNSLLRYDSCHPKHVKKSLPKSQHIRIDRIVSNPDTRRTGHHDMNTKFQNRGYPHSILVNSTNENRTSLDHKIPRLAFLQMFLEEGNWLKR</sequence>
<dbReference type="Pfam" id="PF26215">
    <property type="entry name" value="HTH_animal"/>
    <property type="match status" value="1"/>
</dbReference>
<dbReference type="InterPro" id="IPR058912">
    <property type="entry name" value="HTH_animal"/>
</dbReference>
<reference evidence="3" key="1">
    <citation type="submission" date="2023-07" db="EMBL/GenBank/DDBJ databases">
        <authorList>
            <person name="Stuckert A."/>
        </authorList>
    </citation>
    <scope>NUCLEOTIDE SEQUENCE</scope>
</reference>
<dbReference type="Proteomes" id="UP001176940">
    <property type="component" value="Unassembled WGS sequence"/>
</dbReference>
<dbReference type="EMBL" id="CAUEEQ010017898">
    <property type="protein sequence ID" value="CAJ0940699.1"/>
    <property type="molecule type" value="Genomic_DNA"/>
</dbReference>
<evidence type="ECO:0000313" key="3">
    <source>
        <dbReference type="EMBL" id="CAJ0940699.1"/>
    </source>
</evidence>
<comment type="caution">
    <text evidence="3">The sequence shown here is derived from an EMBL/GenBank/DDBJ whole genome shotgun (WGS) entry which is preliminary data.</text>
</comment>
<proteinExistence type="predicted"/>
<gene>
    <name evidence="3" type="ORF">RIMI_LOCUS8857551</name>
</gene>
<evidence type="ECO:0000259" key="2">
    <source>
        <dbReference type="Pfam" id="PF26215"/>
    </source>
</evidence>
<feature type="region of interest" description="Disordered" evidence="1">
    <location>
        <begin position="163"/>
        <end position="190"/>
    </location>
</feature>
<keyword evidence="4" id="KW-1185">Reference proteome</keyword>
<evidence type="ECO:0000313" key="4">
    <source>
        <dbReference type="Proteomes" id="UP001176940"/>
    </source>
</evidence>
<feature type="domain" description="Helix-turn-helix" evidence="2">
    <location>
        <begin position="635"/>
        <end position="692"/>
    </location>
</feature>
<organism evidence="3 4">
    <name type="scientific">Ranitomeya imitator</name>
    <name type="common">mimic poison frog</name>
    <dbReference type="NCBI Taxonomy" id="111125"/>
    <lineage>
        <taxon>Eukaryota</taxon>
        <taxon>Metazoa</taxon>
        <taxon>Chordata</taxon>
        <taxon>Craniata</taxon>
        <taxon>Vertebrata</taxon>
        <taxon>Euteleostomi</taxon>
        <taxon>Amphibia</taxon>
        <taxon>Batrachia</taxon>
        <taxon>Anura</taxon>
        <taxon>Neobatrachia</taxon>
        <taxon>Hyloidea</taxon>
        <taxon>Dendrobatidae</taxon>
        <taxon>Dendrobatinae</taxon>
        <taxon>Ranitomeya</taxon>
    </lineage>
</organism>
<dbReference type="PANTHER" id="PTHR21301">
    <property type="entry name" value="REVERSE TRANSCRIPTASE"/>
    <property type="match status" value="1"/>
</dbReference>
<feature type="compositionally biased region" description="Basic residues" evidence="1">
    <location>
        <begin position="170"/>
        <end position="180"/>
    </location>
</feature>
<evidence type="ECO:0000256" key="1">
    <source>
        <dbReference type="SAM" id="MobiDB-lite"/>
    </source>
</evidence>
<protein>
    <recommendedName>
        <fullName evidence="2">Helix-turn-helix domain-containing protein</fullName>
    </recommendedName>
</protein>